<dbReference type="InParanoid" id="H3B120"/>
<dbReference type="GeneTree" id="ENSGT00390000007212"/>
<gene>
    <name evidence="2" type="primary">VMAC</name>
</gene>
<dbReference type="Proteomes" id="UP000008672">
    <property type="component" value="Unassembled WGS sequence"/>
</dbReference>
<name>H3B120_LATCH</name>
<evidence type="ECO:0000256" key="1">
    <source>
        <dbReference type="SAM" id="Coils"/>
    </source>
</evidence>
<dbReference type="HOGENOM" id="CLU_136281_0_0_1"/>
<sequence length="170" mass="19638">MSLPSPVQIKEANAHLFAVHRRVAELEQRLEDTEKTAREQAESLIRKDEQLQAAVREIAKGKDREIVDLQEKLLRSEELIQRLQNVIKEKDDLISQLKHRSQLLNKICKSRPLLDNLLSYMAEAERLNALPGSQDTNCRSHRVSNNRDFSLSDDDFEEQDLDETMFGTTV</sequence>
<evidence type="ECO:0000313" key="3">
    <source>
        <dbReference type="Proteomes" id="UP000008672"/>
    </source>
</evidence>
<reference evidence="3" key="1">
    <citation type="submission" date="2011-08" db="EMBL/GenBank/DDBJ databases">
        <title>The draft genome of Latimeria chalumnae.</title>
        <authorList>
            <person name="Di Palma F."/>
            <person name="Alfoldi J."/>
            <person name="Johnson J."/>
            <person name="Berlin A."/>
            <person name="Gnerre S."/>
            <person name="Jaffe D."/>
            <person name="MacCallum I."/>
            <person name="Young S."/>
            <person name="Walker B.J."/>
            <person name="Lander E."/>
            <person name="Lindblad-Toh K."/>
        </authorList>
    </citation>
    <scope>NUCLEOTIDE SEQUENCE [LARGE SCALE GENOMIC DNA]</scope>
    <source>
        <strain evidence="3">Wild caught</strain>
    </source>
</reference>
<dbReference type="AlphaFoldDB" id="H3B120"/>
<dbReference type="FunCoup" id="H3B120">
    <property type="interactions" value="20"/>
</dbReference>
<dbReference type="Bgee" id="ENSLACG00000013726">
    <property type="expression patterns" value="Expressed in muscle tissue and 5 other cell types or tissues"/>
</dbReference>
<dbReference type="OMA" id="ERTVHGQ"/>
<dbReference type="STRING" id="7897.ENSLACP00000015591"/>
<accession>H3B120</accession>
<evidence type="ECO:0000313" key="2">
    <source>
        <dbReference type="Ensembl" id="ENSLACP00000015591.1"/>
    </source>
</evidence>
<feature type="coiled-coil region" evidence="1">
    <location>
        <begin position="9"/>
        <end position="100"/>
    </location>
</feature>
<keyword evidence="3" id="KW-1185">Reference proteome</keyword>
<dbReference type="eggNOG" id="ENOG502SD5N">
    <property type="taxonomic scope" value="Eukaryota"/>
</dbReference>
<proteinExistence type="predicted"/>
<reference evidence="2" key="3">
    <citation type="submission" date="2025-09" db="UniProtKB">
        <authorList>
            <consortium name="Ensembl"/>
        </authorList>
    </citation>
    <scope>IDENTIFICATION</scope>
</reference>
<dbReference type="EMBL" id="AFYH01021904">
    <property type="status" value="NOT_ANNOTATED_CDS"/>
    <property type="molecule type" value="Genomic_DNA"/>
</dbReference>
<keyword evidence="1" id="KW-0175">Coiled coil</keyword>
<dbReference type="Ensembl" id="ENSLACT00000015699.1">
    <property type="protein sequence ID" value="ENSLACP00000015591.1"/>
    <property type="gene ID" value="ENSLACG00000013726.1"/>
</dbReference>
<protein>
    <submittedName>
        <fullName evidence="2">Vimentin type intermediate filament associated coiled-coil protein</fullName>
    </submittedName>
</protein>
<reference evidence="2" key="2">
    <citation type="submission" date="2025-08" db="UniProtKB">
        <authorList>
            <consortium name="Ensembl"/>
        </authorList>
    </citation>
    <scope>IDENTIFICATION</scope>
</reference>
<organism evidence="2 3">
    <name type="scientific">Latimeria chalumnae</name>
    <name type="common">Coelacanth</name>
    <dbReference type="NCBI Taxonomy" id="7897"/>
    <lineage>
        <taxon>Eukaryota</taxon>
        <taxon>Metazoa</taxon>
        <taxon>Chordata</taxon>
        <taxon>Craniata</taxon>
        <taxon>Vertebrata</taxon>
        <taxon>Euteleostomi</taxon>
        <taxon>Coelacanthiformes</taxon>
        <taxon>Coelacanthidae</taxon>
        <taxon>Latimeria</taxon>
    </lineage>
</organism>